<keyword evidence="2" id="KW-0560">Oxidoreductase</keyword>
<dbReference type="GO" id="GO:0051920">
    <property type="term" value="F:peroxiredoxin activity"/>
    <property type="evidence" value="ECO:0007669"/>
    <property type="project" value="InterPro"/>
</dbReference>
<dbReference type="NCBIfam" id="TIGR00778">
    <property type="entry name" value="ahpD_dom"/>
    <property type="match status" value="1"/>
</dbReference>
<dbReference type="SUPFAM" id="SSF69118">
    <property type="entry name" value="AhpD-like"/>
    <property type="match status" value="1"/>
</dbReference>
<evidence type="ECO:0000259" key="1">
    <source>
        <dbReference type="Pfam" id="PF02627"/>
    </source>
</evidence>
<dbReference type="InterPro" id="IPR029032">
    <property type="entry name" value="AhpD-like"/>
</dbReference>
<dbReference type="Gene3D" id="1.20.1290.10">
    <property type="entry name" value="AhpD-like"/>
    <property type="match status" value="1"/>
</dbReference>
<keyword evidence="3" id="KW-1185">Reference proteome</keyword>
<protein>
    <submittedName>
        <fullName evidence="2">Peroxidase-related enzyme</fullName>
    </submittedName>
</protein>
<dbReference type="RefSeq" id="WP_260790679.1">
    <property type="nucleotide sequence ID" value="NZ_CP093313.1"/>
</dbReference>
<evidence type="ECO:0000313" key="2">
    <source>
        <dbReference type="EMBL" id="UWZ81786.1"/>
    </source>
</evidence>
<keyword evidence="2" id="KW-0575">Peroxidase</keyword>
<dbReference type="InterPro" id="IPR003779">
    <property type="entry name" value="CMD-like"/>
</dbReference>
<dbReference type="PANTHER" id="PTHR35446:SF3">
    <property type="entry name" value="CMD DOMAIN-CONTAINING PROTEIN"/>
    <property type="match status" value="1"/>
</dbReference>
<evidence type="ECO:0000313" key="3">
    <source>
        <dbReference type="Proteomes" id="UP001059380"/>
    </source>
</evidence>
<dbReference type="PANTHER" id="PTHR35446">
    <property type="entry name" value="SI:CH211-175M2.5"/>
    <property type="match status" value="1"/>
</dbReference>
<name>A0A9J7BJ16_9BACT</name>
<reference evidence="2" key="1">
    <citation type="submission" date="2021-04" db="EMBL/GenBank/DDBJ databases">
        <title>Phylogenetic analysis of Acidobacteriaceae.</title>
        <authorList>
            <person name="Qiu L."/>
            <person name="Zhang Q."/>
        </authorList>
    </citation>
    <scope>NUCLEOTIDE SEQUENCE</scope>
    <source>
        <strain evidence="2">DSM 25168</strain>
    </source>
</reference>
<sequence length="189" mass="20888">MTLIPLHTKETAPEQAKPILERYEKNIGLIPNLFRLLAHSPDALKGVADLHAGLGRSLGARTRERIHIMTAEVNGCDYCLTTHTYLAGKFTKLTPEDMELNRKGHSTDPKADAALQFAYKVAKSRGHIEAADFEAVRAAGYTDAQIVDIVAEIAFSFTTNLFDNTFKTDFDTGFPVLHTHYNELEGAAK</sequence>
<dbReference type="AlphaFoldDB" id="A0A9J7BJ16"/>
<dbReference type="Proteomes" id="UP001059380">
    <property type="component" value="Chromosome"/>
</dbReference>
<dbReference type="Pfam" id="PF02627">
    <property type="entry name" value="CMD"/>
    <property type="match status" value="1"/>
</dbReference>
<dbReference type="InterPro" id="IPR010195">
    <property type="entry name" value="Uncharacterised_peroxidase-rel"/>
</dbReference>
<feature type="domain" description="Carboxymuconolactone decarboxylase-like" evidence="1">
    <location>
        <begin position="41"/>
        <end position="89"/>
    </location>
</feature>
<dbReference type="KEGG" id="orp:MOP44_14455"/>
<accession>A0A9J7BJ16</accession>
<dbReference type="NCBIfam" id="TIGR01926">
    <property type="entry name" value="peroxid_rel"/>
    <property type="match status" value="1"/>
</dbReference>
<dbReference type="InterPro" id="IPR004675">
    <property type="entry name" value="AhpD_core"/>
</dbReference>
<dbReference type="EMBL" id="CP093313">
    <property type="protein sequence ID" value="UWZ81786.1"/>
    <property type="molecule type" value="Genomic_DNA"/>
</dbReference>
<gene>
    <name evidence="2" type="ORF">MOP44_14455</name>
</gene>
<organism evidence="2 3">
    <name type="scientific">Occallatibacter riparius</name>
    <dbReference type="NCBI Taxonomy" id="1002689"/>
    <lineage>
        <taxon>Bacteria</taxon>
        <taxon>Pseudomonadati</taxon>
        <taxon>Acidobacteriota</taxon>
        <taxon>Terriglobia</taxon>
        <taxon>Terriglobales</taxon>
        <taxon>Acidobacteriaceae</taxon>
        <taxon>Occallatibacter</taxon>
    </lineage>
</organism>
<proteinExistence type="predicted"/>